<protein>
    <submittedName>
        <fullName evidence="2">Uncharacterized protein</fullName>
    </submittedName>
</protein>
<keyword evidence="1" id="KW-0732">Signal</keyword>
<organism evidence="2">
    <name type="scientific">Arundo donax</name>
    <name type="common">Giant reed</name>
    <name type="synonym">Donax arundinaceus</name>
    <dbReference type="NCBI Taxonomy" id="35708"/>
    <lineage>
        <taxon>Eukaryota</taxon>
        <taxon>Viridiplantae</taxon>
        <taxon>Streptophyta</taxon>
        <taxon>Embryophyta</taxon>
        <taxon>Tracheophyta</taxon>
        <taxon>Spermatophyta</taxon>
        <taxon>Magnoliopsida</taxon>
        <taxon>Liliopsida</taxon>
        <taxon>Poales</taxon>
        <taxon>Poaceae</taxon>
        <taxon>PACMAD clade</taxon>
        <taxon>Arundinoideae</taxon>
        <taxon>Arundineae</taxon>
        <taxon>Arundo</taxon>
    </lineage>
</organism>
<evidence type="ECO:0000256" key="1">
    <source>
        <dbReference type="SAM" id="SignalP"/>
    </source>
</evidence>
<feature type="signal peptide" evidence="1">
    <location>
        <begin position="1"/>
        <end position="19"/>
    </location>
</feature>
<dbReference type="AlphaFoldDB" id="A0A0A9FS59"/>
<proteinExistence type="predicted"/>
<name>A0A0A9FS59_ARUDO</name>
<sequence>MKLMFHFLLKALVISRWKTLPSHQDPSKGFYLCLQRPCGSHIKQNGLSPLMSQRHWIQ</sequence>
<feature type="chain" id="PRO_5002047492" evidence="1">
    <location>
        <begin position="20"/>
        <end position="58"/>
    </location>
</feature>
<reference evidence="2" key="2">
    <citation type="journal article" date="2015" name="Data Brief">
        <title>Shoot transcriptome of the giant reed, Arundo donax.</title>
        <authorList>
            <person name="Barrero R.A."/>
            <person name="Guerrero F.D."/>
            <person name="Moolhuijzen P."/>
            <person name="Goolsby J.A."/>
            <person name="Tidwell J."/>
            <person name="Bellgard S.E."/>
            <person name="Bellgard M.I."/>
        </authorList>
    </citation>
    <scope>NUCLEOTIDE SEQUENCE</scope>
    <source>
        <tissue evidence="2">Shoot tissue taken approximately 20 cm above the soil surface</tissue>
    </source>
</reference>
<evidence type="ECO:0000313" key="2">
    <source>
        <dbReference type="EMBL" id="JAE11128.1"/>
    </source>
</evidence>
<dbReference type="EMBL" id="GBRH01186768">
    <property type="protein sequence ID" value="JAE11128.1"/>
    <property type="molecule type" value="Transcribed_RNA"/>
</dbReference>
<accession>A0A0A9FS59</accession>
<reference evidence="2" key="1">
    <citation type="submission" date="2014-09" db="EMBL/GenBank/DDBJ databases">
        <authorList>
            <person name="Magalhaes I.L.F."/>
            <person name="Oliveira U."/>
            <person name="Santos F.R."/>
            <person name="Vidigal T.H.D.A."/>
            <person name="Brescovit A.D."/>
            <person name="Santos A.J."/>
        </authorList>
    </citation>
    <scope>NUCLEOTIDE SEQUENCE</scope>
    <source>
        <tissue evidence="2">Shoot tissue taken approximately 20 cm above the soil surface</tissue>
    </source>
</reference>